<dbReference type="Proteomes" id="UP000661691">
    <property type="component" value="Unassembled WGS sequence"/>
</dbReference>
<keyword evidence="1" id="KW-0456">Lyase</keyword>
<dbReference type="InterPro" id="IPR017939">
    <property type="entry name" value="G-Glutamylcylcotransferase"/>
</dbReference>
<feature type="binding site" evidence="3">
    <location>
        <position position="122"/>
    </location>
    <ligand>
        <name>substrate</name>
    </ligand>
</feature>
<dbReference type="GO" id="GO:0003839">
    <property type="term" value="F:gamma-glutamylcyclotransferase activity"/>
    <property type="evidence" value="ECO:0007669"/>
    <property type="project" value="InterPro"/>
</dbReference>
<name>A0A926RT88_9BACL</name>
<evidence type="ECO:0000256" key="1">
    <source>
        <dbReference type="ARBA" id="ARBA00023239"/>
    </source>
</evidence>
<feature type="binding site" evidence="3">
    <location>
        <begin position="3"/>
        <end position="8"/>
    </location>
    <ligand>
        <name>substrate</name>
    </ligand>
</feature>
<dbReference type="Pfam" id="PF13772">
    <property type="entry name" value="AIG2_2"/>
    <property type="match status" value="1"/>
</dbReference>
<dbReference type="SUPFAM" id="SSF110857">
    <property type="entry name" value="Gamma-glutamyl cyclotransferase-like"/>
    <property type="match status" value="1"/>
</dbReference>
<accession>A0A926RT88</accession>
<dbReference type="AlphaFoldDB" id="A0A926RT88"/>
<dbReference type="Gene3D" id="3.10.490.10">
    <property type="entry name" value="Gamma-glutamyl cyclotransferase-like"/>
    <property type="match status" value="1"/>
</dbReference>
<comment type="caution">
    <text evidence="4">The sequence shown here is derived from an EMBL/GenBank/DDBJ whole genome shotgun (WGS) entry which is preliminary data.</text>
</comment>
<keyword evidence="5" id="KW-1185">Reference proteome</keyword>
<feature type="active site" description="Proton acceptor" evidence="2">
    <location>
        <position position="80"/>
    </location>
</feature>
<evidence type="ECO:0000313" key="5">
    <source>
        <dbReference type="Proteomes" id="UP000661691"/>
    </source>
</evidence>
<dbReference type="PANTHER" id="PTHR12935:SF0">
    <property type="entry name" value="GAMMA-GLUTAMYLCYCLOTRANSFERASE"/>
    <property type="match status" value="1"/>
</dbReference>
<dbReference type="InterPro" id="IPR036568">
    <property type="entry name" value="GGCT-like_sf"/>
</dbReference>
<dbReference type="CDD" id="cd06661">
    <property type="entry name" value="GGCT_like"/>
    <property type="match status" value="1"/>
</dbReference>
<protein>
    <submittedName>
        <fullName evidence="4">Gamma-glutamylcyclotransferase</fullName>
    </submittedName>
</protein>
<evidence type="ECO:0000256" key="2">
    <source>
        <dbReference type="PIRSR" id="PIRSR617939-1"/>
    </source>
</evidence>
<dbReference type="RefSeq" id="WP_191141326.1">
    <property type="nucleotide sequence ID" value="NZ_JACXAH010000002.1"/>
</dbReference>
<sequence>MLYFAYGSCMDEKSFAETVGMNHFTTLGRAVLSDYTLVFNWCSQKSGTGVADIIPKPDEWMEGVLYQLDDLALPPLDRREGVHEGIYYRKRIQVKYNHQDLKVMTYSVVNKSDQEIKPSVSYLQKIYNGTKKHLSPIYLQKLVEKWEKQFGISSFRG</sequence>
<reference evidence="4" key="1">
    <citation type="submission" date="2020-09" db="EMBL/GenBank/DDBJ databases">
        <title>A novel bacterium of genus Hazenella, isolated from South China Sea.</title>
        <authorList>
            <person name="Huang H."/>
            <person name="Mo K."/>
            <person name="Hu Y."/>
        </authorList>
    </citation>
    <scope>NUCLEOTIDE SEQUENCE</scope>
    <source>
        <strain evidence="4">IB182357</strain>
    </source>
</reference>
<evidence type="ECO:0000256" key="3">
    <source>
        <dbReference type="PIRSR" id="PIRSR617939-2"/>
    </source>
</evidence>
<dbReference type="PANTHER" id="PTHR12935">
    <property type="entry name" value="GAMMA-GLUTAMYLCYCLOTRANSFERASE"/>
    <property type="match status" value="1"/>
</dbReference>
<dbReference type="EMBL" id="JACXAH010000002">
    <property type="protein sequence ID" value="MBD1371027.1"/>
    <property type="molecule type" value="Genomic_DNA"/>
</dbReference>
<proteinExistence type="predicted"/>
<organism evidence="4 5">
    <name type="scientific">Polycladospora coralii</name>
    <dbReference type="NCBI Taxonomy" id="2771432"/>
    <lineage>
        <taxon>Bacteria</taxon>
        <taxon>Bacillati</taxon>
        <taxon>Bacillota</taxon>
        <taxon>Bacilli</taxon>
        <taxon>Bacillales</taxon>
        <taxon>Thermoactinomycetaceae</taxon>
        <taxon>Polycladospora</taxon>
    </lineage>
</organism>
<evidence type="ECO:0000313" key="4">
    <source>
        <dbReference type="EMBL" id="MBD1371027.1"/>
    </source>
</evidence>
<dbReference type="InterPro" id="IPR013024">
    <property type="entry name" value="GGCT-like"/>
</dbReference>
<gene>
    <name evidence="4" type="ORF">IC620_01460</name>
</gene>